<gene>
    <name evidence="2" type="ORF">SKAU_G00337010</name>
</gene>
<sequence length="236" mass="25176">MKRRGGSRCRCGPGEQLFGGARLRSGAGNGFMAARLCSPRGPGLRGFLCQEGAVTWVGLVEVYGGGSSMGDPRSLTHTAPRQRDNTIWPAQRTGEKSGTSRRIARSEQQKQGVQCVLPESDTTLMVGRPRLKHGTCSGIGLAEKTNRAVAMGLNCCQFLVRSISRDDKDAAQWVNAPGAGLTVILVTPGTRALVHVDPDGRGWLLKVLRLTRSELAFDPSGSFPHGESSPRGPPSQ</sequence>
<dbReference type="AlphaFoldDB" id="A0A9Q1EMF8"/>
<dbReference type="Proteomes" id="UP001152622">
    <property type="component" value="Chromosome 15"/>
</dbReference>
<accession>A0A9Q1EMF8</accession>
<comment type="caution">
    <text evidence="2">The sequence shown here is derived from an EMBL/GenBank/DDBJ whole genome shotgun (WGS) entry which is preliminary data.</text>
</comment>
<protein>
    <submittedName>
        <fullName evidence="2">Uncharacterized protein</fullName>
    </submittedName>
</protein>
<dbReference type="EMBL" id="JAINUF010000015">
    <property type="protein sequence ID" value="KAJ8341410.1"/>
    <property type="molecule type" value="Genomic_DNA"/>
</dbReference>
<keyword evidence="3" id="KW-1185">Reference proteome</keyword>
<evidence type="ECO:0000256" key="1">
    <source>
        <dbReference type="SAM" id="MobiDB-lite"/>
    </source>
</evidence>
<name>A0A9Q1EMF8_SYNKA</name>
<proteinExistence type="predicted"/>
<feature type="region of interest" description="Disordered" evidence="1">
    <location>
        <begin position="217"/>
        <end position="236"/>
    </location>
</feature>
<evidence type="ECO:0000313" key="3">
    <source>
        <dbReference type="Proteomes" id="UP001152622"/>
    </source>
</evidence>
<feature type="region of interest" description="Disordered" evidence="1">
    <location>
        <begin position="91"/>
        <end position="112"/>
    </location>
</feature>
<reference evidence="2" key="1">
    <citation type="journal article" date="2023" name="Science">
        <title>Genome structures resolve the early diversification of teleost fishes.</title>
        <authorList>
            <person name="Parey E."/>
            <person name="Louis A."/>
            <person name="Montfort J."/>
            <person name="Bouchez O."/>
            <person name="Roques C."/>
            <person name="Iampietro C."/>
            <person name="Lluch J."/>
            <person name="Castinel A."/>
            <person name="Donnadieu C."/>
            <person name="Desvignes T."/>
            <person name="Floi Bucao C."/>
            <person name="Jouanno E."/>
            <person name="Wen M."/>
            <person name="Mejri S."/>
            <person name="Dirks R."/>
            <person name="Jansen H."/>
            <person name="Henkel C."/>
            <person name="Chen W.J."/>
            <person name="Zahm M."/>
            <person name="Cabau C."/>
            <person name="Klopp C."/>
            <person name="Thompson A.W."/>
            <person name="Robinson-Rechavi M."/>
            <person name="Braasch I."/>
            <person name="Lecointre G."/>
            <person name="Bobe J."/>
            <person name="Postlethwait J.H."/>
            <person name="Berthelot C."/>
            <person name="Roest Crollius H."/>
            <person name="Guiguen Y."/>
        </authorList>
    </citation>
    <scope>NUCLEOTIDE SEQUENCE</scope>
    <source>
        <strain evidence="2">WJC10195</strain>
    </source>
</reference>
<evidence type="ECO:0000313" key="2">
    <source>
        <dbReference type="EMBL" id="KAJ8341410.1"/>
    </source>
</evidence>
<organism evidence="2 3">
    <name type="scientific">Synaphobranchus kaupii</name>
    <name type="common">Kaup's arrowtooth eel</name>
    <dbReference type="NCBI Taxonomy" id="118154"/>
    <lineage>
        <taxon>Eukaryota</taxon>
        <taxon>Metazoa</taxon>
        <taxon>Chordata</taxon>
        <taxon>Craniata</taxon>
        <taxon>Vertebrata</taxon>
        <taxon>Euteleostomi</taxon>
        <taxon>Actinopterygii</taxon>
        <taxon>Neopterygii</taxon>
        <taxon>Teleostei</taxon>
        <taxon>Anguilliformes</taxon>
        <taxon>Synaphobranchidae</taxon>
        <taxon>Synaphobranchus</taxon>
    </lineage>
</organism>